<name>A0AAI9SU76_9ASCO</name>
<dbReference type="RefSeq" id="XP_049178717.1">
    <property type="nucleotide sequence ID" value="XM_049325640.1"/>
</dbReference>
<sequence length="170" mass="19803">MLQKRDVFRRLKSSSVRTPSFHRKNANAPVKVKSKHQQGLQEQSSITNTTTSSSPFTQELLMTGRPNWDKAPSQLKQRYRGIFLVLLSIPIIAVTSFVMYQRLEGKSTKKIQQGELLENGTKRDFDEAEKYKVEKESFMYKIFGRDFFLDGFTSKTMKNDQEQEEKKNTH</sequence>
<keyword evidence="2" id="KW-1133">Transmembrane helix</keyword>
<protein>
    <submittedName>
        <fullName evidence="3">Uncharacterized protein</fullName>
    </submittedName>
</protein>
<evidence type="ECO:0000256" key="1">
    <source>
        <dbReference type="SAM" id="MobiDB-lite"/>
    </source>
</evidence>
<proteinExistence type="predicted"/>
<feature type="compositionally biased region" description="Low complexity" evidence="1">
    <location>
        <begin position="44"/>
        <end position="55"/>
    </location>
</feature>
<dbReference type="Proteomes" id="UP001202479">
    <property type="component" value="Unassembled WGS sequence"/>
</dbReference>
<dbReference type="GeneID" id="73381838"/>
<dbReference type="EMBL" id="JAHUZD010000139">
    <property type="protein sequence ID" value="KAI3402970.1"/>
    <property type="molecule type" value="Genomic_DNA"/>
</dbReference>
<evidence type="ECO:0000256" key="2">
    <source>
        <dbReference type="SAM" id="Phobius"/>
    </source>
</evidence>
<reference evidence="3" key="1">
    <citation type="journal article" date="2022" name="DNA Res.">
        <title>Genome analysis of five recently described species of the CUG-Ser clade uncovers Candida theae as a new hybrid lineage with pathogenic potential in the Candida parapsilosis species complex.</title>
        <authorList>
            <person name="Mixao V."/>
            <person name="Del Olmo V."/>
            <person name="Hegedusova E."/>
            <person name="Saus E."/>
            <person name="Pryszcz L."/>
            <person name="Cillingova A."/>
            <person name="Nosek J."/>
            <person name="Gabaldon T."/>
        </authorList>
    </citation>
    <scope>NUCLEOTIDE SEQUENCE</scope>
    <source>
        <strain evidence="3">CBS 10844</strain>
    </source>
</reference>
<organism evidence="3 4">
    <name type="scientific">Candida oxycetoniae</name>
    <dbReference type="NCBI Taxonomy" id="497107"/>
    <lineage>
        <taxon>Eukaryota</taxon>
        <taxon>Fungi</taxon>
        <taxon>Dikarya</taxon>
        <taxon>Ascomycota</taxon>
        <taxon>Saccharomycotina</taxon>
        <taxon>Pichiomycetes</taxon>
        <taxon>Debaryomycetaceae</taxon>
        <taxon>Candida/Lodderomyces clade</taxon>
        <taxon>Candida</taxon>
    </lineage>
</organism>
<keyword evidence="2" id="KW-0812">Transmembrane</keyword>
<dbReference type="AlphaFoldDB" id="A0AAI9SU76"/>
<accession>A0AAI9SU76</accession>
<feature type="region of interest" description="Disordered" evidence="1">
    <location>
        <begin position="11"/>
        <end position="55"/>
    </location>
</feature>
<evidence type="ECO:0000313" key="3">
    <source>
        <dbReference type="EMBL" id="KAI3402970.1"/>
    </source>
</evidence>
<comment type="caution">
    <text evidence="3">The sequence shown here is derived from an EMBL/GenBank/DDBJ whole genome shotgun (WGS) entry which is preliminary data.</text>
</comment>
<keyword evidence="2" id="KW-0472">Membrane</keyword>
<gene>
    <name evidence="3" type="ORF">KGF56_004223</name>
</gene>
<evidence type="ECO:0000313" key="4">
    <source>
        <dbReference type="Proteomes" id="UP001202479"/>
    </source>
</evidence>
<feature type="transmembrane region" description="Helical" evidence="2">
    <location>
        <begin position="82"/>
        <end position="100"/>
    </location>
</feature>
<keyword evidence="4" id="KW-1185">Reference proteome</keyword>